<name>A0A094YV04_9PROT</name>
<gene>
    <name evidence="1" type="ORF">AtDm6_1162</name>
</gene>
<reference evidence="1 2" key="1">
    <citation type="submission" date="2014-06" db="EMBL/GenBank/DDBJ databases">
        <title>Functional and comparative genomic analyses of the Drosophila gut microbiota identify candidate symbiosis factors.</title>
        <authorList>
            <person name="Newell P.D."/>
            <person name="Chaston J.M."/>
            <person name="Douglas A.E."/>
        </authorList>
    </citation>
    <scope>NUCLEOTIDE SEQUENCE [LARGE SCALE GENOMIC DNA]</scope>
    <source>
        <strain evidence="1 2">DmCS_006</strain>
    </source>
</reference>
<dbReference type="STRING" id="104102.AtDm6_1162"/>
<accession>A0A094YV04</accession>
<dbReference type="Proteomes" id="UP000029448">
    <property type="component" value="Unassembled WGS sequence"/>
</dbReference>
<sequence length="41" mass="4957">MAHRYWRSRTLTPFDRRTKVAPGFTKLTQLLPDRDNWCLHA</sequence>
<comment type="caution">
    <text evidence="1">The sequence shown here is derived from an EMBL/GenBank/DDBJ whole genome shotgun (WGS) entry which is preliminary data.</text>
</comment>
<keyword evidence="2" id="KW-1185">Reference proteome</keyword>
<protein>
    <submittedName>
        <fullName evidence="1">Uncharacterized protein</fullName>
    </submittedName>
</protein>
<dbReference type="EMBL" id="JOKM01000038">
    <property type="protein sequence ID" value="KGB24454.1"/>
    <property type="molecule type" value="Genomic_DNA"/>
</dbReference>
<dbReference type="PATRIC" id="fig|104102.7.peg.1153"/>
<dbReference type="AlphaFoldDB" id="A0A094YV04"/>
<organism evidence="1 2">
    <name type="scientific">Acetobacter tropicalis</name>
    <dbReference type="NCBI Taxonomy" id="104102"/>
    <lineage>
        <taxon>Bacteria</taxon>
        <taxon>Pseudomonadati</taxon>
        <taxon>Pseudomonadota</taxon>
        <taxon>Alphaproteobacteria</taxon>
        <taxon>Acetobacterales</taxon>
        <taxon>Acetobacteraceae</taxon>
        <taxon>Acetobacter</taxon>
    </lineage>
</organism>
<proteinExistence type="predicted"/>
<evidence type="ECO:0000313" key="2">
    <source>
        <dbReference type="Proteomes" id="UP000029448"/>
    </source>
</evidence>
<evidence type="ECO:0000313" key="1">
    <source>
        <dbReference type="EMBL" id="KGB24454.1"/>
    </source>
</evidence>